<evidence type="ECO:0000259" key="4">
    <source>
        <dbReference type="Pfam" id="PF02563"/>
    </source>
</evidence>
<protein>
    <submittedName>
        <fullName evidence="5">Polysaccharide biosynthesis/export protein</fullName>
    </submittedName>
</protein>
<feature type="region of interest" description="Disordered" evidence="2">
    <location>
        <begin position="46"/>
        <end position="86"/>
    </location>
</feature>
<dbReference type="PANTHER" id="PTHR33619:SF3">
    <property type="entry name" value="POLYSACCHARIDE EXPORT PROTEIN GFCE-RELATED"/>
    <property type="match status" value="1"/>
</dbReference>
<feature type="signal peptide" evidence="3">
    <location>
        <begin position="1"/>
        <end position="32"/>
    </location>
</feature>
<dbReference type="InterPro" id="IPR003715">
    <property type="entry name" value="Poly_export_N"/>
</dbReference>
<dbReference type="EMBL" id="CP036526">
    <property type="protein sequence ID" value="QDT11705.1"/>
    <property type="molecule type" value="Genomic_DNA"/>
</dbReference>
<evidence type="ECO:0000313" key="6">
    <source>
        <dbReference type="Proteomes" id="UP000319817"/>
    </source>
</evidence>
<dbReference type="Proteomes" id="UP000319817">
    <property type="component" value="Chromosome"/>
</dbReference>
<reference evidence="5 6" key="1">
    <citation type="submission" date="2019-02" db="EMBL/GenBank/DDBJ databases">
        <title>Deep-cultivation of Planctomycetes and their phenomic and genomic characterization uncovers novel biology.</title>
        <authorList>
            <person name="Wiegand S."/>
            <person name="Jogler M."/>
            <person name="Boedeker C."/>
            <person name="Pinto D."/>
            <person name="Vollmers J."/>
            <person name="Rivas-Marin E."/>
            <person name="Kohn T."/>
            <person name="Peeters S.H."/>
            <person name="Heuer A."/>
            <person name="Rast P."/>
            <person name="Oberbeckmann S."/>
            <person name="Bunk B."/>
            <person name="Jeske O."/>
            <person name="Meyerdierks A."/>
            <person name="Storesund J.E."/>
            <person name="Kallscheuer N."/>
            <person name="Luecker S."/>
            <person name="Lage O.M."/>
            <person name="Pohl T."/>
            <person name="Merkel B.J."/>
            <person name="Hornburger P."/>
            <person name="Mueller R.-W."/>
            <person name="Bruemmer F."/>
            <person name="Labrenz M."/>
            <person name="Spormann A.M."/>
            <person name="Op den Camp H."/>
            <person name="Overmann J."/>
            <person name="Amann R."/>
            <person name="Jetten M.S.M."/>
            <person name="Mascher T."/>
            <person name="Medema M.H."/>
            <person name="Devos D.P."/>
            <person name="Kaster A.-K."/>
            <person name="Ovreas L."/>
            <person name="Rohde M."/>
            <person name="Galperin M.Y."/>
            <person name="Jogler C."/>
        </authorList>
    </citation>
    <scope>NUCLEOTIDE SEQUENCE [LARGE SCALE GENOMIC DNA]</scope>
    <source>
        <strain evidence="5 6">K23_9</strain>
    </source>
</reference>
<organism evidence="5 6">
    <name type="scientific">Stieleria marina</name>
    <dbReference type="NCBI Taxonomy" id="1930275"/>
    <lineage>
        <taxon>Bacteria</taxon>
        <taxon>Pseudomonadati</taxon>
        <taxon>Planctomycetota</taxon>
        <taxon>Planctomycetia</taxon>
        <taxon>Pirellulales</taxon>
        <taxon>Pirellulaceae</taxon>
        <taxon>Stieleria</taxon>
    </lineage>
</organism>
<evidence type="ECO:0000313" key="5">
    <source>
        <dbReference type="EMBL" id="QDT11705.1"/>
    </source>
</evidence>
<dbReference type="InterPro" id="IPR049712">
    <property type="entry name" value="Poly_export"/>
</dbReference>
<keyword evidence="6" id="KW-1185">Reference proteome</keyword>
<dbReference type="Pfam" id="PF02563">
    <property type="entry name" value="Poly_export"/>
    <property type="match status" value="1"/>
</dbReference>
<keyword evidence="1 3" id="KW-0732">Signal</keyword>
<gene>
    <name evidence="5" type="ORF">K239x_37050</name>
</gene>
<evidence type="ECO:0000256" key="3">
    <source>
        <dbReference type="SAM" id="SignalP"/>
    </source>
</evidence>
<feature type="chain" id="PRO_5022027253" evidence="3">
    <location>
        <begin position="33"/>
        <end position="287"/>
    </location>
</feature>
<dbReference type="PANTHER" id="PTHR33619">
    <property type="entry name" value="POLYSACCHARIDE EXPORT PROTEIN GFCE-RELATED"/>
    <property type="match status" value="1"/>
</dbReference>
<dbReference type="GO" id="GO:0015159">
    <property type="term" value="F:polysaccharide transmembrane transporter activity"/>
    <property type="evidence" value="ECO:0007669"/>
    <property type="project" value="InterPro"/>
</dbReference>
<feature type="compositionally biased region" description="Polar residues" evidence="2">
    <location>
        <begin position="50"/>
        <end position="63"/>
    </location>
</feature>
<accession>A0A517NX46</accession>
<evidence type="ECO:0000256" key="2">
    <source>
        <dbReference type="SAM" id="MobiDB-lite"/>
    </source>
</evidence>
<proteinExistence type="predicted"/>
<dbReference type="AlphaFoldDB" id="A0A517NX46"/>
<dbReference type="Gene3D" id="3.30.1950.10">
    <property type="entry name" value="wza like domain"/>
    <property type="match status" value="1"/>
</dbReference>
<name>A0A517NX46_9BACT</name>
<feature type="compositionally biased region" description="Low complexity" evidence="2">
    <location>
        <begin position="67"/>
        <end position="86"/>
    </location>
</feature>
<evidence type="ECO:0000256" key="1">
    <source>
        <dbReference type="ARBA" id="ARBA00022729"/>
    </source>
</evidence>
<sequence precursor="true">MLQFCQKGRRAVMVVVVSCLMVPGLGSSQTMAPQQQYRSYRSTYQRMPQVPTQRRTLSTSGVSTPGYRTTSRSTSRTRATSRSSSRAAYRLDAGDVLAVIVMGVTGKYSDAPVHMPSQGDGTFPAVGNPMVVLNDGTLPMPLLDPISVRGLTVTQARDKISRAYVDQRILKKDRQVTLSLMRKRTLTVKVLHDNPALATRRVATVQVPADRPRAIAAIAAAGTYDSRARMRVIHSHGRATSPHAKLRNGDVIQLQSPALMPSFPASHLQGNVYGVPYQWNGYRWQAN</sequence>
<dbReference type="OrthoDB" id="9793939at2"/>
<feature type="domain" description="Polysaccharide export protein N-terminal" evidence="4">
    <location>
        <begin position="85"/>
        <end position="180"/>
    </location>
</feature>